<evidence type="ECO:0000256" key="8">
    <source>
        <dbReference type="ARBA" id="ARBA00023306"/>
    </source>
</evidence>
<comment type="caution">
    <text evidence="12">Lacks conserved residue(s) required for the propagation of feature annotation.</text>
</comment>
<keyword evidence="7 12" id="KW-0573">Peptidoglycan synthesis</keyword>
<dbReference type="CDD" id="cd01555">
    <property type="entry name" value="UdpNAET"/>
    <property type="match status" value="1"/>
</dbReference>
<evidence type="ECO:0000256" key="7">
    <source>
        <dbReference type="ARBA" id="ARBA00022984"/>
    </source>
</evidence>
<comment type="catalytic activity">
    <reaction evidence="11 12">
        <text>phosphoenolpyruvate + UDP-N-acetyl-alpha-D-glucosamine = UDP-N-acetyl-3-O-(1-carboxyvinyl)-alpha-D-glucosamine + phosphate</text>
        <dbReference type="Rhea" id="RHEA:18681"/>
        <dbReference type="ChEBI" id="CHEBI:43474"/>
        <dbReference type="ChEBI" id="CHEBI:57705"/>
        <dbReference type="ChEBI" id="CHEBI:58702"/>
        <dbReference type="ChEBI" id="CHEBI:68483"/>
        <dbReference type="EC" id="2.5.1.7"/>
    </reaction>
</comment>
<dbReference type="EC" id="2.5.1.7" evidence="12"/>
<evidence type="ECO:0000313" key="15">
    <source>
        <dbReference type="Proteomes" id="UP001144471"/>
    </source>
</evidence>
<dbReference type="Pfam" id="PF00275">
    <property type="entry name" value="EPSP_synthase"/>
    <property type="match status" value="1"/>
</dbReference>
<keyword evidence="5 12" id="KW-0808">Transferase</keyword>
<dbReference type="HAMAP" id="MF_00111">
    <property type="entry name" value="MurA"/>
    <property type="match status" value="1"/>
</dbReference>
<comment type="similarity">
    <text evidence="10 12">Belongs to the EPSP synthase family. MurA subfamily.</text>
</comment>
<dbReference type="GO" id="GO:0005737">
    <property type="term" value="C:cytoplasm"/>
    <property type="evidence" value="ECO:0007669"/>
    <property type="project" value="UniProtKB-SubCell"/>
</dbReference>
<keyword evidence="15" id="KW-1185">Reference proteome</keyword>
<evidence type="ECO:0000259" key="13">
    <source>
        <dbReference type="Pfam" id="PF00275"/>
    </source>
</evidence>
<dbReference type="Proteomes" id="UP001144471">
    <property type="component" value="Unassembled WGS sequence"/>
</dbReference>
<dbReference type="GO" id="GO:0008360">
    <property type="term" value="P:regulation of cell shape"/>
    <property type="evidence" value="ECO:0007669"/>
    <property type="project" value="UniProtKB-KW"/>
</dbReference>
<dbReference type="InterPro" id="IPR005750">
    <property type="entry name" value="UDP_GlcNAc_COvinyl_MurA"/>
</dbReference>
<feature type="modified residue" description="2-(S-cysteinyl)pyruvic acid O-phosphothioketal" evidence="12">
    <location>
        <position position="118"/>
    </location>
</feature>
<keyword evidence="4 12" id="KW-0132">Cell division</keyword>
<dbReference type="PANTHER" id="PTHR43783:SF1">
    <property type="entry name" value="UDP-N-ACETYLGLUCOSAMINE 1-CARBOXYVINYLTRANSFERASE"/>
    <property type="match status" value="1"/>
</dbReference>
<keyword evidence="6 12" id="KW-0133">Cell shape</keyword>
<dbReference type="AlphaFoldDB" id="A0A9W6GPA0"/>
<dbReference type="PANTHER" id="PTHR43783">
    <property type="entry name" value="UDP-N-ACETYLGLUCOSAMINE 1-CARBOXYVINYLTRANSFERASE"/>
    <property type="match status" value="1"/>
</dbReference>
<evidence type="ECO:0000313" key="14">
    <source>
        <dbReference type="EMBL" id="GLI57476.1"/>
    </source>
</evidence>
<dbReference type="GO" id="GO:0009252">
    <property type="term" value="P:peptidoglycan biosynthetic process"/>
    <property type="evidence" value="ECO:0007669"/>
    <property type="project" value="UniProtKB-UniRule"/>
</dbReference>
<proteinExistence type="inferred from homology"/>
<feature type="binding site" evidence="12">
    <location>
        <begin position="23"/>
        <end position="24"/>
    </location>
    <ligand>
        <name>phosphoenolpyruvate</name>
        <dbReference type="ChEBI" id="CHEBI:58702"/>
    </ligand>
</feature>
<comment type="subcellular location">
    <subcellularLocation>
        <location evidence="1 12">Cytoplasm</location>
    </subcellularLocation>
</comment>
<evidence type="ECO:0000256" key="1">
    <source>
        <dbReference type="ARBA" id="ARBA00004496"/>
    </source>
</evidence>
<evidence type="ECO:0000256" key="11">
    <source>
        <dbReference type="ARBA" id="ARBA00047527"/>
    </source>
</evidence>
<evidence type="ECO:0000256" key="4">
    <source>
        <dbReference type="ARBA" id="ARBA00022618"/>
    </source>
</evidence>
<dbReference type="RefSeq" id="WP_281837120.1">
    <property type="nucleotide sequence ID" value="NZ_BSDY01000018.1"/>
</dbReference>
<name>A0A9W6GPA0_9FUSO</name>
<feature type="binding site" evidence="12">
    <location>
        <position position="94"/>
    </location>
    <ligand>
        <name>UDP-N-acetyl-alpha-D-glucosamine</name>
        <dbReference type="ChEBI" id="CHEBI:57705"/>
    </ligand>
</feature>
<feature type="binding site" evidence="12">
    <location>
        <begin position="123"/>
        <end position="127"/>
    </location>
    <ligand>
        <name>UDP-N-acetyl-alpha-D-glucosamine</name>
        <dbReference type="ChEBI" id="CHEBI:57705"/>
    </ligand>
</feature>
<dbReference type="GO" id="GO:0051301">
    <property type="term" value="P:cell division"/>
    <property type="evidence" value="ECO:0007669"/>
    <property type="project" value="UniProtKB-KW"/>
</dbReference>
<reference evidence="14" key="1">
    <citation type="submission" date="2022-12" db="EMBL/GenBank/DDBJ databases">
        <title>Reference genome sequencing for broad-spectrum identification of bacterial and archaeal isolates by mass spectrometry.</title>
        <authorList>
            <person name="Sekiguchi Y."/>
            <person name="Tourlousse D.M."/>
        </authorList>
    </citation>
    <scope>NUCLEOTIDE SEQUENCE</scope>
    <source>
        <strain evidence="14">10succ1</strain>
    </source>
</reference>
<dbReference type="InterPro" id="IPR013792">
    <property type="entry name" value="RNA3'P_cycl/enolpyr_Trfase_a/b"/>
</dbReference>
<evidence type="ECO:0000256" key="2">
    <source>
        <dbReference type="ARBA" id="ARBA00004752"/>
    </source>
</evidence>
<feature type="active site" description="Proton donor" evidence="12">
    <location>
        <position position="118"/>
    </location>
</feature>
<comment type="caution">
    <text evidence="14">The sequence shown here is derived from an EMBL/GenBank/DDBJ whole genome shotgun (WGS) entry which is preliminary data.</text>
</comment>
<accession>A0A9W6GPA0</accession>
<dbReference type="FunFam" id="3.65.10.10:FF:000001">
    <property type="entry name" value="UDP-N-acetylglucosamine 1-carboxyvinyltransferase"/>
    <property type="match status" value="1"/>
</dbReference>
<dbReference type="NCBIfam" id="NF006873">
    <property type="entry name" value="PRK09369.1"/>
    <property type="match status" value="1"/>
</dbReference>
<gene>
    <name evidence="12 14" type="primary">murA</name>
    <name evidence="14" type="ORF">PM10SUCC1_29900</name>
</gene>
<protein>
    <recommendedName>
        <fullName evidence="12">UDP-N-acetylglucosamine 1-carboxyvinyltransferase</fullName>
        <ecNumber evidence="12">2.5.1.7</ecNumber>
    </recommendedName>
    <alternativeName>
        <fullName evidence="12">Enoylpyruvate transferase</fullName>
    </alternativeName>
    <alternativeName>
        <fullName evidence="12">UDP-N-acetylglucosamine enolpyruvyl transferase</fullName>
        <shortName evidence="12">EPT</shortName>
    </alternativeName>
</protein>
<dbReference type="GO" id="GO:0008760">
    <property type="term" value="F:UDP-N-acetylglucosamine 1-carboxyvinyltransferase activity"/>
    <property type="evidence" value="ECO:0007669"/>
    <property type="project" value="UniProtKB-UniRule"/>
</dbReference>
<organism evidence="14 15">
    <name type="scientific">Propionigenium maris DSM 9537</name>
    <dbReference type="NCBI Taxonomy" id="1123000"/>
    <lineage>
        <taxon>Bacteria</taxon>
        <taxon>Fusobacteriati</taxon>
        <taxon>Fusobacteriota</taxon>
        <taxon>Fusobacteriia</taxon>
        <taxon>Fusobacteriales</taxon>
        <taxon>Fusobacteriaceae</taxon>
        <taxon>Propionigenium</taxon>
    </lineage>
</organism>
<dbReference type="NCBIfam" id="TIGR01072">
    <property type="entry name" value="murA"/>
    <property type="match status" value="1"/>
</dbReference>
<keyword evidence="9 12" id="KW-0961">Cell wall biogenesis/degradation</keyword>
<feature type="binding site" evidence="12">
    <location>
        <position position="309"/>
    </location>
    <ligand>
        <name>UDP-N-acetyl-alpha-D-glucosamine</name>
        <dbReference type="ChEBI" id="CHEBI:57705"/>
    </ligand>
</feature>
<dbReference type="GO" id="GO:0071555">
    <property type="term" value="P:cell wall organization"/>
    <property type="evidence" value="ECO:0007669"/>
    <property type="project" value="UniProtKB-KW"/>
</dbReference>
<feature type="binding site" evidence="12">
    <location>
        <position position="331"/>
    </location>
    <ligand>
        <name>UDP-N-acetyl-alpha-D-glucosamine</name>
        <dbReference type="ChEBI" id="CHEBI:57705"/>
    </ligand>
</feature>
<dbReference type="InterPro" id="IPR036968">
    <property type="entry name" value="Enolpyruvate_Tfrase_sf"/>
</dbReference>
<evidence type="ECO:0000256" key="10">
    <source>
        <dbReference type="ARBA" id="ARBA00038367"/>
    </source>
</evidence>
<dbReference type="InterPro" id="IPR001986">
    <property type="entry name" value="Enolpyruvate_Tfrase_dom"/>
</dbReference>
<evidence type="ECO:0000256" key="3">
    <source>
        <dbReference type="ARBA" id="ARBA00022490"/>
    </source>
</evidence>
<dbReference type="EMBL" id="BSDY01000018">
    <property type="protein sequence ID" value="GLI57476.1"/>
    <property type="molecule type" value="Genomic_DNA"/>
</dbReference>
<dbReference type="Gene3D" id="3.65.10.10">
    <property type="entry name" value="Enolpyruvate transferase domain"/>
    <property type="match status" value="2"/>
</dbReference>
<dbReference type="SUPFAM" id="SSF55205">
    <property type="entry name" value="EPT/RTPC-like"/>
    <property type="match status" value="1"/>
</dbReference>
<dbReference type="InterPro" id="IPR050068">
    <property type="entry name" value="MurA_subfamily"/>
</dbReference>
<comment type="function">
    <text evidence="12">Cell wall formation. Adds enolpyruvyl to UDP-N-acetylglucosamine.</text>
</comment>
<feature type="domain" description="Enolpyruvate transferase" evidence="13">
    <location>
        <begin position="8"/>
        <end position="410"/>
    </location>
</feature>
<evidence type="ECO:0000256" key="9">
    <source>
        <dbReference type="ARBA" id="ARBA00023316"/>
    </source>
</evidence>
<evidence type="ECO:0000256" key="6">
    <source>
        <dbReference type="ARBA" id="ARBA00022960"/>
    </source>
</evidence>
<keyword evidence="12" id="KW-0670">Pyruvate</keyword>
<evidence type="ECO:0000256" key="12">
    <source>
        <dbReference type="HAMAP-Rule" id="MF_00111"/>
    </source>
</evidence>
<evidence type="ECO:0000256" key="5">
    <source>
        <dbReference type="ARBA" id="ARBA00022679"/>
    </source>
</evidence>
<comment type="pathway">
    <text evidence="2 12">Cell wall biogenesis; peptidoglycan biosynthesis.</text>
</comment>
<keyword evidence="3 12" id="KW-0963">Cytoplasm</keyword>
<keyword evidence="8 12" id="KW-0131">Cell cycle</keyword>
<dbReference type="GO" id="GO:0019277">
    <property type="term" value="P:UDP-N-acetylgalactosamine biosynthetic process"/>
    <property type="evidence" value="ECO:0007669"/>
    <property type="project" value="InterPro"/>
</dbReference>
<sequence>MVEAFRIRGGNKLKGILRASGAKNAALPIIIGTLIEKGTYVLKNVPDLRDIRTLIQLLESLGMKVERLDKNSYKFVNEGLTNLVAAYELVKKMRASFLVMGPMLAHAKEARVSLPGGCAIGSRPVDLHLKGFEAMGVDITLDHGYVEAKAKDGKLLGANVLFDFPSVGATENVIMAAVKAEGVTTLENVAREPEVEDLCNFLNSMGAKISGIGSSKLVIEGVEKLVPGEYTIMPDRIEAGTYVVGALMFNGDIEVEGVVREHIESFISKLEEMGAVFEIEGTHLKVKSKLEDLKPAKVKTMPHPGFATDLQSQMMTLMCLVGGTSEVKETIFENRFMHVPELNRMGASIDIEDHVAVVEGVKTFSSAEVMASDLRAGASLVLAALKAEGESIVNRIYHVDRGYEQLEEKLKAIGADIERIKMEA</sequence>